<sequence length="111" mass="12020">MTQSTTMFSSTVKVPRVRAITATASCWLGVRIMKHSMSIKFSPHCKVFVSSLNVLLLPNKSVALVGKKGMPLRMSSSSAGTLFGKELLRKADKGFCREKPALKSTSLRGSS</sequence>
<evidence type="ECO:0000313" key="2">
    <source>
        <dbReference type="Proteomes" id="UP000314294"/>
    </source>
</evidence>
<organism evidence="1 2">
    <name type="scientific">Liparis tanakae</name>
    <name type="common">Tanaka's snailfish</name>
    <dbReference type="NCBI Taxonomy" id="230148"/>
    <lineage>
        <taxon>Eukaryota</taxon>
        <taxon>Metazoa</taxon>
        <taxon>Chordata</taxon>
        <taxon>Craniata</taxon>
        <taxon>Vertebrata</taxon>
        <taxon>Euteleostomi</taxon>
        <taxon>Actinopterygii</taxon>
        <taxon>Neopterygii</taxon>
        <taxon>Teleostei</taxon>
        <taxon>Neoteleostei</taxon>
        <taxon>Acanthomorphata</taxon>
        <taxon>Eupercaria</taxon>
        <taxon>Perciformes</taxon>
        <taxon>Cottioidei</taxon>
        <taxon>Cottales</taxon>
        <taxon>Liparidae</taxon>
        <taxon>Liparis</taxon>
    </lineage>
</organism>
<name>A0A4Z2GFT1_9TELE</name>
<keyword evidence="2" id="KW-1185">Reference proteome</keyword>
<dbReference type="Proteomes" id="UP000314294">
    <property type="component" value="Unassembled WGS sequence"/>
</dbReference>
<dbReference type="EMBL" id="SRLO01000549">
    <property type="protein sequence ID" value="TNN52377.1"/>
    <property type="molecule type" value="Genomic_DNA"/>
</dbReference>
<gene>
    <name evidence="1" type="ORF">EYF80_037400</name>
</gene>
<dbReference type="AlphaFoldDB" id="A0A4Z2GFT1"/>
<reference evidence="1 2" key="1">
    <citation type="submission" date="2019-03" db="EMBL/GenBank/DDBJ databases">
        <title>First draft genome of Liparis tanakae, snailfish: a comprehensive survey of snailfish specific genes.</title>
        <authorList>
            <person name="Kim W."/>
            <person name="Song I."/>
            <person name="Jeong J.-H."/>
            <person name="Kim D."/>
            <person name="Kim S."/>
            <person name="Ryu S."/>
            <person name="Song J.Y."/>
            <person name="Lee S.K."/>
        </authorList>
    </citation>
    <scope>NUCLEOTIDE SEQUENCE [LARGE SCALE GENOMIC DNA]</scope>
    <source>
        <tissue evidence="1">Muscle</tissue>
    </source>
</reference>
<accession>A0A4Z2GFT1</accession>
<proteinExistence type="predicted"/>
<comment type="caution">
    <text evidence="1">The sequence shown here is derived from an EMBL/GenBank/DDBJ whole genome shotgun (WGS) entry which is preliminary data.</text>
</comment>
<protein>
    <submittedName>
        <fullName evidence="1">Uncharacterized protein</fullName>
    </submittedName>
</protein>
<evidence type="ECO:0000313" key="1">
    <source>
        <dbReference type="EMBL" id="TNN52377.1"/>
    </source>
</evidence>